<feature type="region of interest" description="Disordered" evidence="1">
    <location>
        <begin position="25"/>
        <end position="84"/>
    </location>
</feature>
<dbReference type="InterPro" id="IPR011438">
    <property type="entry name" value="DUF1541"/>
</dbReference>
<reference evidence="4" key="1">
    <citation type="submission" date="2019-11" db="EMBL/GenBank/DDBJ databases">
        <authorList>
            <person name="Feng L."/>
        </authorList>
    </citation>
    <scope>NUCLEOTIDE SEQUENCE</scope>
    <source>
        <strain evidence="4">SsimulansLFYP27</strain>
    </source>
</reference>
<gene>
    <name evidence="4" type="ORF">SSLFYP27_01327</name>
</gene>
<protein>
    <recommendedName>
        <fullName evidence="3">DUF1541 domain-containing protein</fullName>
    </recommendedName>
</protein>
<sequence>MKGMLKRIGMVMLTSSLILTACSNDQEDTQTSSQNAQNTTQDKQTSKEGEHHMGHHHGQMPEHMHHARHSQFDEGDDVRLKEGHMPGMMNADGKVKGAYNTCVYEVSYQPTDGGKKVSHHKWVVNEEIKNAPKEGFKKGDTVTLKANHMKGMKGAKATIDKVEKTTVYTVDYKDKDNGKMVKNHMWMTEDELSPR</sequence>
<evidence type="ECO:0000313" key="4">
    <source>
        <dbReference type="EMBL" id="VYU06264.1"/>
    </source>
</evidence>
<accession>A0A6N3BSU8</accession>
<feature type="domain" description="DUF1541" evidence="3">
    <location>
        <begin position="138"/>
        <end position="189"/>
    </location>
</feature>
<evidence type="ECO:0000256" key="2">
    <source>
        <dbReference type="SAM" id="SignalP"/>
    </source>
</evidence>
<evidence type="ECO:0000259" key="3">
    <source>
        <dbReference type="Pfam" id="PF07563"/>
    </source>
</evidence>
<dbReference type="Pfam" id="PF07563">
    <property type="entry name" value="DUF1541"/>
    <property type="match status" value="2"/>
</dbReference>
<dbReference type="EMBL" id="CACRUO010000031">
    <property type="protein sequence ID" value="VYU06264.1"/>
    <property type="molecule type" value="Genomic_DNA"/>
</dbReference>
<organism evidence="4">
    <name type="scientific">Staphylococcus simulans</name>
    <dbReference type="NCBI Taxonomy" id="1286"/>
    <lineage>
        <taxon>Bacteria</taxon>
        <taxon>Bacillati</taxon>
        <taxon>Bacillota</taxon>
        <taxon>Bacilli</taxon>
        <taxon>Bacillales</taxon>
        <taxon>Staphylococcaceae</taxon>
        <taxon>Staphylococcus</taxon>
    </lineage>
</organism>
<feature type="domain" description="DUF1541" evidence="3">
    <location>
        <begin position="75"/>
        <end position="124"/>
    </location>
</feature>
<name>A0A6N3BSU8_STASI</name>
<dbReference type="Gene3D" id="2.30.30.1210">
    <property type="entry name" value="Domain of unknown function DUF1541"/>
    <property type="match status" value="1"/>
</dbReference>
<proteinExistence type="predicted"/>
<keyword evidence="2" id="KW-0732">Signal</keyword>
<feature type="compositionally biased region" description="Low complexity" evidence="1">
    <location>
        <begin position="29"/>
        <end position="41"/>
    </location>
</feature>
<feature type="signal peptide" evidence="2">
    <location>
        <begin position="1"/>
        <end position="21"/>
    </location>
</feature>
<evidence type="ECO:0000256" key="1">
    <source>
        <dbReference type="SAM" id="MobiDB-lite"/>
    </source>
</evidence>
<feature type="chain" id="PRO_5039123660" description="DUF1541 domain-containing protein" evidence="2">
    <location>
        <begin position="22"/>
        <end position="195"/>
    </location>
</feature>
<dbReference type="PROSITE" id="PS51257">
    <property type="entry name" value="PROKAR_LIPOPROTEIN"/>
    <property type="match status" value="1"/>
</dbReference>
<dbReference type="AlphaFoldDB" id="A0A6N3BSU8"/>